<dbReference type="PANTHER" id="PTHR44051">
    <property type="entry name" value="GLUTATHIONE S-TRANSFERASE-RELATED"/>
    <property type="match status" value="1"/>
</dbReference>
<reference evidence="3 4" key="1">
    <citation type="submission" date="2016-01" db="EMBL/GenBank/DDBJ databases">
        <authorList>
            <person name="Oliw E.H."/>
        </authorList>
    </citation>
    <scope>NUCLEOTIDE SEQUENCE [LARGE SCALE GENOMIC DNA]</scope>
    <source>
        <strain evidence="3">LMG 22029</strain>
    </source>
</reference>
<dbReference type="Gene3D" id="1.20.1050.10">
    <property type="match status" value="1"/>
</dbReference>
<dbReference type="SUPFAM" id="SSF47616">
    <property type="entry name" value="GST C-terminal domain-like"/>
    <property type="match status" value="1"/>
</dbReference>
<dbReference type="GO" id="GO:0016740">
    <property type="term" value="F:transferase activity"/>
    <property type="evidence" value="ECO:0007669"/>
    <property type="project" value="UniProtKB-KW"/>
</dbReference>
<dbReference type="InterPro" id="IPR036282">
    <property type="entry name" value="Glutathione-S-Trfase_C_sf"/>
</dbReference>
<accession>A0A158FMH8</accession>
<dbReference type="InterPro" id="IPR040079">
    <property type="entry name" value="Glutathione_S-Trfase"/>
</dbReference>
<keyword evidence="3" id="KW-0808">Transferase</keyword>
<dbReference type="SFLD" id="SFLDS00019">
    <property type="entry name" value="Glutathione_Transferase_(cytos"/>
    <property type="match status" value="1"/>
</dbReference>
<gene>
    <name evidence="3" type="ORF">AWB64_01526</name>
</gene>
<dbReference type="Gene3D" id="3.40.30.10">
    <property type="entry name" value="Glutaredoxin"/>
    <property type="match status" value="1"/>
</dbReference>
<dbReference type="EMBL" id="FCOC02000003">
    <property type="protein sequence ID" value="SAL21046.1"/>
    <property type="molecule type" value="Genomic_DNA"/>
</dbReference>
<organism evidence="3 4">
    <name type="scientific">Caballeronia sordidicola</name>
    <name type="common">Burkholderia sordidicola</name>
    <dbReference type="NCBI Taxonomy" id="196367"/>
    <lineage>
        <taxon>Bacteria</taxon>
        <taxon>Pseudomonadati</taxon>
        <taxon>Pseudomonadota</taxon>
        <taxon>Betaproteobacteria</taxon>
        <taxon>Burkholderiales</taxon>
        <taxon>Burkholderiaceae</taxon>
        <taxon>Caballeronia</taxon>
    </lineage>
</organism>
<name>A0A158FMH8_CABSO</name>
<dbReference type="Proteomes" id="UP000054893">
    <property type="component" value="Unassembled WGS sequence"/>
</dbReference>
<evidence type="ECO:0000259" key="2">
    <source>
        <dbReference type="PROSITE" id="PS50405"/>
    </source>
</evidence>
<dbReference type="RefSeq" id="WP_060818069.1">
    <property type="nucleotide sequence ID" value="NZ_FCOC02000003.1"/>
</dbReference>
<dbReference type="SUPFAM" id="SSF52833">
    <property type="entry name" value="Thioredoxin-like"/>
    <property type="match status" value="1"/>
</dbReference>
<protein>
    <submittedName>
        <fullName evidence="3">Glutathione S-transferase</fullName>
    </submittedName>
</protein>
<dbReference type="AlphaFoldDB" id="A0A158FMH8"/>
<dbReference type="InterPro" id="IPR004046">
    <property type="entry name" value="GST_C"/>
</dbReference>
<dbReference type="PROSITE" id="PS50404">
    <property type="entry name" value="GST_NTER"/>
    <property type="match status" value="1"/>
</dbReference>
<evidence type="ECO:0000313" key="3">
    <source>
        <dbReference type="EMBL" id="SAL21046.1"/>
    </source>
</evidence>
<dbReference type="Pfam" id="PF13409">
    <property type="entry name" value="GST_N_2"/>
    <property type="match status" value="1"/>
</dbReference>
<feature type="domain" description="GST N-terminal" evidence="1">
    <location>
        <begin position="1"/>
        <end position="83"/>
    </location>
</feature>
<dbReference type="CDD" id="cd03051">
    <property type="entry name" value="GST_N_GTT2_like"/>
    <property type="match status" value="1"/>
</dbReference>
<dbReference type="PROSITE" id="PS50405">
    <property type="entry name" value="GST_CTER"/>
    <property type="match status" value="1"/>
</dbReference>
<dbReference type="InterPro" id="IPR034345">
    <property type="entry name" value="Gtt2-like_N"/>
</dbReference>
<dbReference type="InterPro" id="IPR010987">
    <property type="entry name" value="Glutathione-S-Trfase_C-like"/>
</dbReference>
<feature type="domain" description="GST C-terminal" evidence="2">
    <location>
        <begin position="88"/>
        <end position="223"/>
    </location>
</feature>
<proteinExistence type="predicted"/>
<sequence>MKIYDISGFPNPARIRIVLAEKGLDAQIEFVKVDLFAAEHKQDAFLAINPTGTVPVLELDDGTFISECVAITEYLDNLDGNPTLTGKTPKQKAVIHMMQKRADDQLIDAIGIYFHHATPGLGARLEAYKSPEWAHRKEWGERYLEKFVRGMQYFDSVLKSNAHVAGNDFSMADITVYAALMHAGAAGVVIPDDCTALLAWQAKMSERPSVKNRSGQVMALPAA</sequence>
<evidence type="ECO:0000259" key="1">
    <source>
        <dbReference type="PROSITE" id="PS50404"/>
    </source>
</evidence>
<dbReference type="PANTHER" id="PTHR44051:SF8">
    <property type="entry name" value="GLUTATHIONE S-TRANSFERASE GSTA"/>
    <property type="match status" value="1"/>
</dbReference>
<evidence type="ECO:0000313" key="4">
    <source>
        <dbReference type="Proteomes" id="UP000054893"/>
    </source>
</evidence>
<dbReference type="Pfam" id="PF00043">
    <property type="entry name" value="GST_C"/>
    <property type="match status" value="1"/>
</dbReference>
<dbReference type="InterPro" id="IPR036249">
    <property type="entry name" value="Thioredoxin-like_sf"/>
</dbReference>
<dbReference type="InterPro" id="IPR004045">
    <property type="entry name" value="Glutathione_S-Trfase_N"/>
</dbReference>
<dbReference type="SFLD" id="SFLDG00358">
    <property type="entry name" value="Main_(cytGST)"/>
    <property type="match status" value="1"/>
</dbReference>
<dbReference type="OrthoDB" id="9797500at2"/>